<dbReference type="GO" id="GO:0003677">
    <property type="term" value="F:DNA binding"/>
    <property type="evidence" value="ECO:0007669"/>
    <property type="project" value="UniProtKB-KW"/>
</dbReference>
<gene>
    <name evidence="5" type="ORF">pFP4.38c</name>
</gene>
<organism evidence="5">
    <name type="scientific">Streptomyces sp. FR1</name>
    <dbReference type="NCBI Taxonomy" id="349971"/>
    <lineage>
        <taxon>Bacteria</taxon>
        <taxon>Bacillati</taxon>
        <taxon>Actinomycetota</taxon>
        <taxon>Actinomycetes</taxon>
        <taxon>Kitasatosporales</taxon>
        <taxon>Streptomycetaceae</taxon>
        <taxon>Streptomyces</taxon>
    </lineage>
</organism>
<dbReference type="EMBL" id="JQ606827">
    <property type="protein sequence ID" value="AFI44037.1"/>
    <property type="molecule type" value="Genomic_DNA"/>
</dbReference>
<dbReference type="InterPro" id="IPR028978">
    <property type="entry name" value="Chorismate_lyase_/UTRA_dom_sf"/>
</dbReference>
<dbReference type="Gene3D" id="1.10.10.10">
    <property type="entry name" value="Winged helix-like DNA-binding domain superfamily/Winged helix DNA-binding domain"/>
    <property type="match status" value="1"/>
</dbReference>
<name>I1VH39_9ACTN</name>
<dbReference type="CDD" id="cd07377">
    <property type="entry name" value="WHTH_GntR"/>
    <property type="match status" value="1"/>
</dbReference>
<evidence type="ECO:0000259" key="4">
    <source>
        <dbReference type="PROSITE" id="PS50949"/>
    </source>
</evidence>
<dbReference type="PANTHER" id="PTHR44846:SF17">
    <property type="entry name" value="GNTR-FAMILY TRANSCRIPTIONAL REGULATOR"/>
    <property type="match status" value="1"/>
</dbReference>
<keyword evidence="3" id="KW-0804">Transcription</keyword>
<evidence type="ECO:0000256" key="1">
    <source>
        <dbReference type="ARBA" id="ARBA00023015"/>
    </source>
</evidence>
<dbReference type="InterPro" id="IPR011663">
    <property type="entry name" value="UTRA"/>
</dbReference>
<dbReference type="SUPFAM" id="SSF46785">
    <property type="entry name" value="Winged helix' DNA-binding domain"/>
    <property type="match status" value="1"/>
</dbReference>
<sequence length="295" mass="32351">MPILACQGLLLRKDGHGVLRSRSQSDRGGMMDAVPKTYRELADLVRNKIQAGSIQPGQILKAEKLASEYKISRQTAQRALTVIASEGLVRTIRGTGAVVQPPRPRRRIARGQLVTRNPHYGYVFPATSDPMEPWQAHGQPYRSHEPAPLAIAETFGLDAGTEVLRRRRVMSPEGEPPFQIADTWISPTAVADAPQVAEPSTGPGGYLDRLEEAGHGPIAWRETTRVRMPSEEEARLLEISTGLPVLEISMVGRSAQDDQPVEVTVKVIPSDRVELVTDLVRAESAAWPVDPVQSR</sequence>
<dbReference type="SUPFAM" id="SSF64288">
    <property type="entry name" value="Chorismate lyase-like"/>
    <property type="match status" value="1"/>
</dbReference>
<dbReference type="Pfam" id="PF07702">
    <property type="entry name" value="UTRA"/>
    <property type="match status" value="1"/>
</dbReference>
<dbReference type="Pfam" id="PF00392">
    <property type="entry name" value="GntR"/>
    <property type="match status" value="1"/>
</dbReference>
<evidence type="ECO:0000313" key="5">
    <source>
        <dbReference type="EMBL" id="AFI44037.1"/>
    </source>
</evidence>
<evidence type="ECO:0000256" key="2">
    <source>
        <dbReference type="ARBA" id="ARBA00023125"/>
    </source>
</evidence>
<dbReference type="SMART" id="SM00345">
    <property type="entry name" value="HTH_GNTR"/>
    <property type="match status" value="1"/>
</dbReference>
<keyword evidence="2" id="KW-0238">DNA-binding</keyword>
<reference evidence="5" key="1">
    <citation type="journal article" date="2012" name="Plasmid">
        <title>Characterization of Streptomyces plasmid-phage pFP4 and its evolutionary implications.</title>
        <authorList>
            <person name="Chen Z."/>
            <person name="Zhong L."/>
            <person name="Shen M."/>
            <person name="Fang P."/>
            <person name="Qin Z."/>
        </authorList>
    </citation>
    <scope>NUCLEOTIDE SEQUENCE</scope>
    <source>
        <strain evidence="5">FR1</strain>
        <plasmid evidence="5">pFP4</plasmid>
    </source>
</reference>
<dbReference type="AlphaFoldDB" id="I1VH39"/>
<dbReference type="InterPro" id="IPR000524">
    <property type="entry name" value="Tscrpt_reg_HTH_GntR"/>
</dbReference>
<dbReference type="GO" id="GO:0003700">
    <property type="term" value="F:DNA-binding transcription factor activity"/>
    <property type="evidence" value="ECO:0007669"/>
    <property type="project" value="InterPro"/>
</dbReference>
<dbReference type="Gene3D" id="3.40.1410.10">
    <property type="entry name" value="Chorismate lyase-like"/>
    <property type="match status" value="1"/>
</dbReference>
<keyword evidence="5" id="KW-0614">Plasmid</keyword>
<dbReference type="PANTHER" id="PTHR44846">
    <property type="entry name" value="MANNOSYL-D-GLYCERATE TRANSPORT/METABOLISM SYSTEM REPRESSOR MNGR-RELATED"/>
    <property type="match status" value="1"/>
</dbReference>
<protein>
    <submittedName>
        <fullName evidence="5">GntR-family transcriptional regulator</fullName>
    </submittedName>
</protein>
<proteinExistence type="predicted"/>
<dbReference type="PROSITE" id="PS50949">
    <property type="entry name" value="HTH_GNTR"/>
    <property type="match status" value="1"/>
</dbReference>
<accession>I1VH39</accession>
<geneLocation type="plasmid" evidence="5">
    <name>pFP4</name>
</geneLocation>
<keyword evidence="1" id="KW-0805">Transcription regulation</keyword>
<dbReference type="SMART" id="SM00866">
    <property type="entry name" value="UTRA"/>
    <property type="match status" value="1"/>
</dbReference>
<dbReference type="InterPro" id="IPR036390">
    <property type="entry name" value="WH_DNA-bd_sf"/>
</dbReference>
<feature type="domain" description="HTH gntR-type" evidence="4">
    <location>
        <begin position="35"/>
        <end position="102"/>
    </location>
</feature>
<dbReference type="InterPro" id="IPR050679">
    <property type="entry name" value="Bact_HTH_transcr_reg"/>
</dbReference>
<dbReference type="GO" id="GO:0045892">
    <property type="term" value="P:negative regulation of DNA-templated transcription"/>
    <property type="evidence" value="ECO:0007669"/>
    <property type="project" value="TreeGrafter"/>
</dbReference>
<evidence type="ECO:0000256" key="3">
    <source>
        <dbReference type="ARBA" id="ARBA00023163"/>
    </source>
</evidence>
<dbReference type="InterPro" id="IPR036388">
    <property type="entry name" value="WH-like_DNA-bd_sf"/>
</dbReference>